<dbReference type="Gene3D" id="2.130.10.10">
    <property type="entry name" value="YVTN repeat-like/Quinoprotein amine dehydrogenase"/>
    <property type="match status" value="4"/>
</dbReference>
<keyword evidence="1" id="KW-0812">Transmembrane</keyword>
<reference evidence="3 4" key="1">
    <citation type="submission" date="2021-03" db="EMBL/GenBank/DDBJ databases">
        <title>Whole genome shotgun sequence of Actinoplanes toevensis NBRC 105298.</title>
        <authorList>
            <person name="Komaki H."/>
            <person name="Tamura T."/>
        </authorList>
    </citation>
    <scope>NUCLEOTIDE SEQUENCE [LARGE SCALE GENOMIC DNA]</scope>
    <source>
        <strain evidence="3 4">NBRC 105298</strain>
    </source>
</reference>
<dbReference type="AlphaFoldDB" id="A0A919VZ75"/>
<evidence type="ECO:0000259" key="2">
    <source>
        <dbReference type="Pfam" id="PF13676"/>
    </source>
</evidence>
<dbReference type="PANTHER" id="PTHR19879:SF9">
    <property type="entry name" value="TRANSCRIPTION INITIATION FACTOR TFIID SUBUNIT 5"/>
    <property type="match status" value="1"/>
</dbReference>
<dbReference type="RefSeq" id="WP_213005795.1">
    <property type="nucleotide sequence ID" value="NZ_BOQN01000020.1"/>
</dbReference>
<dbReference type="EMBL" id="BOQN01000020">
    <property type="protein sequence ID" value="GIM89837.1"/>
    <property type="molecule type" value="Genomic_DNA"/>
</dbReference>
<organism evidence="3 4">
    <name type="scientific">Paractinoplanes toevensis</name>
    <dbReference type="NCBI Taxonomy" id="571911"/>
    <lineage>
        <taxon>Bacteria</taxon>
        <taxon>Bacillati</taxon>
        <taxon>Actinomycetota</taxon>
        <taxon>Actinomycetes</taxon>
        <taxon>Micromonosporales</taxon>
        <taxon>Micromonosporaceae</taxon>
        <taxon>Paractinoplanes</taxon>
    </lineage>
</organism>
<dbReference type="GO" id="GO:0007165">
    <property type="term" value="P:signal transduction"/>
    <property type="evidence" value="ECO:0007669"/>
    <property type="project" value="InterPro"/>
</dbReference>
<dbReference type="InterPro" id="IPR000157">
    <property type="entry name" value="TIR_dom"/>
</dbReference>
<dbReference type="Pfam" id="PF13676">
    <property type="entry name" value="TIR_2"/>
    <property type="match status" value="1"/>
</dbReference>
<dbReference type="Gene3D" id="3.40.50.10140">
    <property type="entry name" value="Toll/interleukin-1 receptor homology (TIR) domain"/>
    <property type="match status" value="1"/>
</dbReference>
<dbReference type="PANTHER" id="PTHR19879">
    <property type="entry name" value="TRANSCRIPTION INITIATION FACTOR TFIID"/>
    <property type="match status" value="1"/>
</dbReference>
<dbReference type="Proteomes" id="UP000677082">
    <property type="component" value="Unassembled WGS sequence"/>
</dbReference>
<evidence type="ECO:0000313" key="4">
    <source>
        <dbReference type="Proteomes" id="UP000677082"/>
    </source>
</evidence>
<keyword evidence="4" id="KW-1185">Reference proteome</keyword>
<gene>
    <name evidence="3" type="ORF">Ato02nite_016300</name>
</gene>
<comment type="caution">
    <text evidence="3">The sequence shown here is derived from an EMBL/GenBank/DDBJ whole genome shotgun (WGS) entry which is preliminary data.</text>
</comment>
<dbReference type="SUPFAM" id="SSF52200">
    <property type="entry name" value="Toll/Interleukin receptor TIR domain"/>
    <property type="match status" value="1"/>
</dbReference>
<sequence length="1001" mass="106278">MSLLPRESGSGTAGYHAFISYAHRHDQTLAAALQREVRRFGVPFYRHQVAFPAAPPGAQRRPLRIFRDASNLTAAASLPDELRRAIGSSQWLILMASPDAASSPWVREEVRVWLAKDPTASRVLIALTDGDIVTTSDSRCIDSAATNALPAELVAALNHVPLWIDLRTARSAVDVGPGRRGRLGDVVADFAAPIQGVDKDVLIGEHLRQQRRTLRTAFAAVAVVTSLAVVASVLAVVAFRARGEAIRQRDTAVANQLVAEAGTIADTQPGLARQLLAAAGGIRRTPQVTGALVTGRSIPQEVQIDADAAAFSPDGRLVVLAQDGNEPYELSGRTVPAAEGFLRLLDVGSLTEIGNIPLGRNSADGLAFLSGPGRRLAAGFDTRVRIWDVQDAANPREQASLTLNPGGEGVDVMAFHEGRAATVDDGHELRLWDVSQPNAPQLLTTQTLSQLQERSFSQLAFSPDRRRLVLSGISRGPMFLDVSTPTNSRAIPDVPALAQVQDLAYAPEGGWVMTTGRETVPRRWRLRADGTPERPDTLPLTAPGATVTSAVSGPQGQLAAVSEEGAVLVWNNALDDDPPALVATLAVPEFSANNVDAMQFSPSGRQLMMLSPRANTGPDGAGSRVSTMRIWQMADGRQPGAASARTGGRTIAVHEHILATLHAGRIYLHDLRQEGAPTPAGSLRWDEDGDVGQMVFNPSGTRLAVLSDNHVLAVDTSDPRRPTPAGEWTITGLPDVCPPGGGLCGLWSAVFRDDAILAVGDSSRQVTLIDTARPGDTAPLGSITTSYGSVTEMAVLRPQRGNLILVTTGLNHPAIELFDITDPAHIKPLGSTCGGGTLTKEGDGYRCRGGTSMLDLATDRSGRLLASADRAGTTRVWQSRDGTLSPIATLQDTGDVQGLALSPDGHRLATIGRDRTLRTYVVNPSTVTLEAIIHIGSGADTNLAFAGNNHTLIGTMRYGLIDIWELDPNLNTTTLCAGSGPRITPDQWNRDIPDLPYAPPC</sequence>
<feature type="domain" description="TIR" evidence="2">
    <location>
        <begin position="18"/>
        <end position="128"/>
    </location>
</feature>
<evidence type="ECO:0000256" key="1">
    <source>
        <dbReference type="SAM" id="Phobius"/>
    </source>
</evidence>
<keyword evidence="1" id="KW-1133">Transmembrane helix</keyword>
<feature type="transmembrane region" description="Helical" evidence="1">
    <location>
        <begin position="217"/>
        <end position="239"/>
    </location>
</feature>
<evidence type="ECO:0000313" key="3">
    <source>
        <dbReference type="EMBL" id="GIM89837.1"/>
    </source>
</evidence>
<dbReference type="Pfam" id="PF00400">
    <property type="entry name" value="WD40"/>
    <property type="match status" value="1"/>
</dbReference>
<accession>A0A919VZ75</accession>
<dbReference type="SMART" id="SM00320">
    <property type="entry name" value="WD40"/>
    <property type="match status" value="6"/>
</dbReference>
<protein>
    <recommendedName>
        <fullName evidence="2">TIR domain-containing protein</fullName>
    </recommendedName>
</protein>
<dbReference type="InterPro" id="IPR001680">
    <property type="entry name" value="WD40_rpt"/>
</dbReference>
<name>A0A919VZ75_9ACTN</name>
<dbReference type="InterPro" id="IPR015943">
    <property type="entry name" value="WD40/YVTN_repeat-like_dom_sf"/>
</dbReference>
<dbReference type="InterPro" id="IPR035897">
    <property type="entry name" value="Toll_tir_struct_dom_sf"/>
</dbReference>
<dbReference type="InterPro" id="IPR011047">
    <property type="entry name" value="Quinoprotein_ADH-like_sf"/>
</dbReference>
<dbReference type="SUPFAM" id="SSF50998">
    <property type="entry name" value="Quinoprotein alcohol dehydrogenase-like"/>
    <property type="match status" value="1"/>
</dbReference>
<keyword evidence="1" id="KW-0472">Membrane</keyword>
<proteinExistence type="predicted"/>